<dbReference type="EMBL" id="NATQ01000005">
    <property type="protein sequence ID" value="OQX91256.1"/>
    <property type="molecule type" value="Genomic_DNA"/>
</dbReference>
<dbReference type="InterPro" id="IPR018490">
    <property type="entry name" value="cNMP-bd_dom_sf"/>
</dbReference>
<dbReference type="InterPro" id="IPR050397">
    <property type="entry name" value="Env_Response_Regulators"/>
</dbReference>
<dbReference type="InterPro" id="IPR014710">
    <property type="entry name" value="RmlC-like_jellyroll"/>
</dbReference>
<dbReference type="PANTHER" id="PTHR24567:SF74">
    <property type="entry name" value="HTH-TYPE TRANSCRIPTIONAL REGULATOR ARCR"/>
    <property type="match status" value="1"/>
</dbReference>
<organism evidence="2 3">
    <name type="scientific">Candidatus Coatesbacteria bacterium 4484_99</name>
    <dbReference type="NCBI Taxonomy" id="1970774"/>
    <lineage>
        <taxon>Bacteria</taxon>
        <taxon>Candidatus Coatesiibacteriota</taxon>
    </lineage>
</organism>
<dbReference type="GO" id="GO:0005829">
    <property type="term" value="C:cytosol"/>
    <property type="evidence" value="ECO:0007669"/>
    <property type="project" value="TreeGrafter"/>
</dbReference>
<dbReference type="PRINTS" id="PR00103">
    <property type="entry name" value="CAMPKINASE"/>
</dbReference>
<dbReference type="Pfam" id="PF00027">
    <property type="entry name" value="cNMP_binding"/>
    <property type="match status" value="1"/>
</dbReference>
<proteinExistence type="predicted"/>
<dbReference type="InterPro" id="IPR000595">
    <property type="entry name" value="cNMP-bd_dom"/>
</dbReference>
<dbReference type="PROSITE" id="PS50042">
    <property type="entry name" value="CNMP_BINDING_3"/>
    <property type="match status" value="1"/>
</dbReference>
<protein>
    <recommendedName>
        <fullName evidence="1">Cyclic nucleotide-binding domain-containing protein</fullName>
    </recommendedName>
</protein>
<accession>A0A1W9S3H0</accession>
<dbReference type="SMART" id="SM00100">
    <property type="entry name" value="cNMP"/>
    <property type="match status" value="1"/>
</dbReference>
<dbReference type="SUPFAM" id="SSF51206">
    <property type="entry name" value="cAMP-binding domain-like"/>
    <property type="match status" value="1"/>
</dbReference>
<evidence type="ECO:0000313" key="3">
    <source>
        <dbReference type="Proteomes" id="UP000192611"/>
    </source>
</evidence>
<dbReference type="InterPro" id="IPR018488">
    <property type="entry name" value="cNMP-bd_CS"/>
</dbReference>
<gene>
    <name evidence="2" type="ORF">B6D57_00490</name>
</gene>
<feature type="domain" description="Cyclic nucleotide-binding" evidence="1">
    <location>
        <begin position="13"/>
        <end position="132"/>
    </location>
</feature>
<sequence length="169" mass="19601">MVVEKIFDDFLTVREGLTEKEREFILHKLIDISVRKGELIIKEGDVGNSMYFIIDGKVKIFKKHLGKELELAVLEDGDFFGEMALLDEFPRSASVVALTDCRLHELSKGDFKELIEEYPHLGVKIVSSIANELSKRIRLANRRIEDLFFLTEGLIENEKFREFCNLMFK</sequence>
<dbReference type="AlphaFoldDB" id="A0A1W9S3H0"/>
<evidence type="ECO:0000313" key="2">
    <source>
        <dbReference type="EMBL" id="OQX91256.1"/>
    </source>
</evidence>
<dbReference type="Gene3D" id="2.60.120.10">
    <property type="entry name" value="Jelly Rolls"/>
    <property type="match status" value="1"/>
</dbReference>
<dbReference type="PANTHER" id="PTHR24567">
    <property type="entry name" value="CRP FAMILY TRANSCRIPTIONAL REGULATORY PROTEIN"/>
    <property type="match status" value="1"/>
</dbReference>
<dbReference type="PROSITE" id="PS00888">
    <property type="entry name" value="CNMP_BINDING_1"/>
    <property type="match status" value="1"/>
</dbReference>
<name>A0A1W9S3H0_9BACT</name>
<dbReference type="PROSITE" id="PS00889">
    <property type="entry name" value="CNMP_BINDING_2"/>
    <property type="match status" value="1"/>
</dbReference>
<dbReference type="Proteomes" id="UP000192611">
    <property type="component" value="Unassembled WGS sequence"/>
</dbReference>
<dbReference type="GO" id="GO:0003700">
    <property type="term" value="F:DNA-binding transcription factor activity"/>
    <property type="evidence" value="ECO:0007669"/>
    <property type="project" value="TreeGrafter"/>
</dbReference>
<comment type="caution">
    <text evidence="2">The sequence shown here is derived from an EMBL/GenBank/DDBJ whole genome shotgun (WGS) entry which is preliminary data.</text>
</comment>
<evidence type="ECO:0000259" key="1">
    <source>
        <dbReference type="PROSITE" id="PS50042"/>
    </source>
</evidence>
<reference evidence="3" key="1">
    <citation type="submission" date="2017-03" db="EMBL/GenBank/DDBJ databases">
        <title>Novel pathways for hydrocarbon cycling and metabolic interdependencies in hydrothermal sediment communities.</title>
        <authorList>
            <person name="Dombrowski N."/>
            <person name="Seitz K."/>
            <person name="Teske A."/>
            <person name="Baker B."/>
        </authorList>
    </citation>
    <scope>NUCLEOTIDE SEQUENCE [LARGE SCALE GENOMIC DNA]</scope>
</reference>
<dbReference type="CDD" id="cd00038">
    <property type="entry name" value="CAP_ED"/>
    <property type="match status" value="1"/>
</dbReference>